<keyword evidence="2" id="KW-1185">Reference proteome</keyword>
<organism evidence="1 2">
    <name type="scientific">Candidatus Reidiella endopervernicosa</name>
    <dbReference type="NCBI Taxonomy" id="2738883"/>
    <lineage>
        <taxon>Bacteria</taxon>
        <taxon>Pseudomonadati</taxon>
        <taxon>Pseudomonadota</taxon>
        <taxon>Gammaproteobacteria</taxon>
        <taxon>Candidatus Reidiella</taxon>
    </lineage>
</organism>
<name>A0A6N0HXV4_9GAMM</name>
<dbReference type="Proteomes" id="UP000509658">
    <property type="component" value="Chromosome"/>
</dbReference>
<dbReference type="RefSeq" id="WP_174673357.1">
    <property type="nucleotide sequence ID" value="NZ_CP054491.1"/>
</dbReference>
<reference evidence="1 2" key="1">
    <citation type="submission" date="2020-05" db="EMBL/GenBank/DDBJ databases">
        <title>Horizontal transmission and recombination maintain forever young bacterial symbiont genomes.</title>
        <authorList>
            <person name="Russell S.L."/>
            <person name="Pepper-Tunick E."/>
            <person name="Svedberg J."/>
            <person name="Byrne A."/>
            <person name="Ruelas Castillo J."/>
            <person name="Vollmers C."/>
            <person name="Beinart R.A."/>
            <person name="Corbett-Detig R."/>
        </authorList>
    </citation>
    <scope>NUCLEOTIDE SEQUENCE [LARGE SCALE GENOMIC DNA]</scope>
    <source>
        <strain evidence="1">Santa_Monica_outfall</strain>
    </source>
</reference>
<evidence type="ECO:0000313" key="2">
    <source>
        <dbReference type="Proteomes" id="UP000509658"/>
    </source>
</evidence>
<evidence type="ECO:0000313" key="1">
    <source>
        <dbReference type="EMBL" id="QKQ27178.1"/>
    </source>
</evidence>
<accession>A0A6N0HXV4</accession>
<sequence length="85" mass="9616">MDRSSTAVAELPEELSELRVSADGRVLTAREEWDSNGNGESFELIAAIWSDKQHRFIPVSTLIEQPLQQISDIRSLWSGRGIVYR</sequence>
<gene>
    <name evidence="1" type="ORF">HUE57_13415</name>
</gene>
<dbReference type="AlphaFoldDB" id="A0A6N0HXV4"/>
<dbReference type="KEGG" id="rev:HUE57_13415"/>
<proteinExistence type="predicted"/>
<dbReference type="EMBL" id="CP054491">
    <property type="protein sequence ID" value="QKQ27178.1"/>
    <property type="molecule type" value="Genomic_DNA"/>
</dbReference>
<protein>
    <submittedName>
        <fullName evidence="1">Uncharacterized protein</fullName>
    </submittedName>
</protein>